<name>C0NVR8_AJECG</name>
<dbReference type="GeneID" id="69040264"/>
<gene>
    <name evidence="2" type="ORF">HCBG_07248</name>
</gene>
<dbReference type="EMBL" id="GG663373">
    <property type="protein sequence ID" value="EEH04607.1"/>
    <property type="molecule type" value="Genomic_DNA"/>
</dbReference>
<keyword evidence="3" id="KW-1185">Reference proteome</keyword>
<protein>
    <submittedName>
        <fullName evidence="2">Uncharacterized protein</fullName>
    </submittedName>
</protein>
<organism evidence="2 3">
    <name type="scientific">Ajellomyces capsulatus (strain G186AR / H82 / ATCC MYA-2454 / RMSCC 2432)</name>
    <name type="common">Darling's disease fungus</name>
    <name type="synonym">Histoplasma capsulatum</name>
    <dbReference type="NCBI Taxonomy" id="447093"/>
    <lineage>
        <taxon>Eukaryota</taxon>
        <taxon>Fungi</taxon>
        <taxon>Dikarya</taxon>
        <taxon>Ascomycota</taxon>
        <taxon>Pezizomycotina</taxon>
        <taxon>Eurotiomycetes</taxon>
        <taxon>Eurotiomycetidae</taxon>
        <taxon>Onygenales</taxon>
        <taxon>Ajellomycetaceae</taxon>
        <taxon>Histoplasma</taxon>
    </lineage>
</organism>
<proteinExistence type="predicted"/>
<reference evidence="2" key="1">
    <citation type="submission" date="2009-02" db="EMBL/GenBank/DDBJ databases">
        <title>The Genome Sequence of Ajellomyces capsulatus strain G186AR.</title>
        <authorList>
            <consortium name="The Broad Institute Genome Sequencing Platform"/>
            <person name="Champion M."/>
            <person name="Cuomo C."/>
            <person name="Ma L.-J."/>
            <person name="Henn M.R."/>
            <person name="Sil A."/>
            <person name="Goldman B."/>
            <person name="Young S.K."/>
            <person name="Kodira C.D."/>
            <person name="Zeng Q."/>
            <person name="Koehrsen M."/>
            <person name="Alvarado L."/>
            <person name="Berlin A."/>
            <person name="Borenstein D."/>
            <person name="Chen Z."/>
            <person name="Engels R."/>
            <person name="Freedman E."/>
            <person name="Gellesch M."/>
            <person name="Goldberg J."/>
            <person name="Griggs A."/>
            <person name="Gujja S."/>
            <person name="Heiman D."/>
            <person name="Hepburn T."/>
            <person name="Howarth C."/>
            <person name="Jen D."/>
            <person name="Larson L."/>
            <person name="Lewis B."/>
            <person name="Mehta T."/>
            <person name="Park D."/>
            <person name="Pearson M."/>
            <person name="Roberts A."/>
            <person name="Saif S."/>
            <person name="Shea T."/>
            <person name="Shenoy N."/>
            <person name="Sisk P."/>
            <person name="Stolte C."/>
            <person name="Sykes S."/>
            <person name="Walk T."/>
            <person name="White J."/>
            <person name="Yandava C."/>
            <person name="Klein B."/>
            <person name="McEwen J.G."/>
            <person name="Puccia R."/>
            <person name="Goldman G.H."/>
            <person name="Felipe M.S."/>
            <person name="Nino-Vega G."/>
            <person name="San-Blas G."/>
            <person name="Taylor J."/>
            <person name="Mendoza L."/>
            <person name="Galagan J."/>
            <person name="Nusbaum C."/>
            <person name="Birren B."/>
        </authorList>
    </citation>
    <scope>NUCLEOTIDE SEQUENCE</scope>
    <source>
        <strain evidence="2">G186AR</strain>
    </source>
</reference>
<evidence type="ECO:0000256" key="1">
    <source>
        <dbReference type="SAM" id="MobiDB-lite"/>
    </source>
</evidence>
<feature type="region of interest" description="Disordered" evidence="1">
    <location>
        <begin position="136"/>
        <end position="193"/>
    </location>
</feature>
<evidence type="ECO:0000313" key="3">
    <source>
        <dbReference type="Proteomes" id="UP000001631"/>
    </source>
</evidence>
<dbReference type="Proteomes" id="UP000001631">
    <property type="component" value="Unassembled WGS sequence"/>
</dbReference>
<accession>C0NVR8</accession>
<dbReference type="AlphaFoldDB" id="C0NVR8"/>
<dbReference type="HOGENOM" id="CLU_1408369_0_0_1"/>
<sequence length="193" mass="21207">MAELVEEIVRRPLSCDTNRHILHVTKNSPALGEVHGTHRPRREGWTCREISFLHRDTPPCDWRRKETPAGQQREAGQGMHVKATERAPDRISTAEVTNAPCTTQKGRRQGNVKSGAWDLGKEGCEILQKIECGEHEVKGRTREGSREGSRAGTHVDDPGGLESAVGGADRKRRRGQPVSASGKAVSRLGGPQR</sequence>
<feature type="compositionally biased region" description="Basic and acidic residues" evidence="1">
    <location>
        <begin position="136"/>
        <end position="157"/>
    </location>
</feature>
<dbReference type="RefSeq" id="XP_045285088.1">
    <property type="nucleotide sequence ID" value="XM_045434297.1"/>
</dbReference>
<dbReference type="InParanoid" id="C0NVR8"/>
<feature type="region of interest" description="Disordered" evidence="1">
    <location>
        <begin position="59"/>
        <end position="88"/>
    </location>
</feature>
<evidence type="ECO:0000313" key="2">
    <source>
        <dbReference type="EMBL" id="EEH04607.1"/>
    </source>
</evidence>